<organism evidence="2 3">
    <name type="scientific">Cylindrotheca closterium</name>
    <dbReference type="NCBI Taxonomy" id="2856"/>
    <lineage>
        <taxon>Eukaryota</taxon>
        <taxon>Sar</taxon>
        <taxon>Stramenopiles</taxon>
        <taxon>Ochrophyta</taxon>
        <taxon>Bacillariophyta</taxon>
        <taxon>Bacillariophyceae</taxon>
        <taxon>Bacillariophycidae</taxon>
        <taxon>Bacillariales</taxon>
        <taxon>Bacillariaceae</taxon>
        <taxon>Cylindrotheca</taxon>
    </lineage>
</organism>
<reference evidence="2" key="1">
    <citation type="submission" date="2023-08" db="EMBL/GenBank/DDBJ databases">
        <authorList>
            <person name="Audoor S."/>
            <person name="Bilcke G."/>
        </authorList>
    </citation>
    <scope>NUCLEOTIDE SEQUENCE</scope>
</reference>
<dbReference type="Proteomes" id="UP001295423">
    <property type="component" value="Unassembled WGS sequence"/>
</dbReference>
<dbReference type="AlphaFoldDB" id="A0AAD2JM19"/>
<protein>
    <submittedName>
        <fullName evidence="2">Uncharacterized protein</fullName>
    </submittedName>
</protein>
<evidence type="ECO:0000256" key="1">
    <source>
        <dbReference type="SAM" id="MobiDB-lite"/>
    </source>
</evidence>
<proteinExistence type="predicted"/>
<accession>A0AAD2JM19</accession>
<evidence type="ECO:0000313" key="2">
    <source>
        <dbReference type="EMBL" id="CAJ1963372.1"/>
    </source>
</evidence>
<name>A0AAD2JM19_9STRA</name>
<comment type="caution">
    <text evidence="2">The sequence shown here is derived from an EMBL/GenBank/DDBJ whole genome shotgun (WGS) entry which is preliminary data.</text>
</comment>
<feature type="compositionally biased region" description="Pro residues" evidence="1">
    <location>
        <begin position="274"/>
        <end position="283"/>
    </location>
</feature>
<gene>
    <name evidence="2" type="ORF">CYCCA115_LOCUS20134</name>
</gene>
<dbReference type="EMBL" id="CAKOGP040002141">
    <property type="protein sequence ID" value="CAJ1963372.1"/>
    <property type="molecule type" value="Genomic_DNA"/>
</dbReference>
<feature type="region of interest" description="Disordered" evidence="1">
    <location>
        <begin position="229"/>
        <end position="283"/>
    </location>
</feature>
<keyword evidence="3" id="KW-1185">Reference proteome</keyword>
<evidence type="ECO:0000313" key="3">
    <source>
        <dbReference type="Proteomes" id="UP001295423"/>
    </source>
</evidence>
<sequence>METPNQQLAKLNMIRYEGGTMTYDSVATLFGRIATILNRFNHENPPPTNLSDLAGVAFQAFTQEIKDIVAEHLETGAAGPLLMDYPSNLSQMHHLRKRAEKDEKRIKQIVGIANSAGRIRPNRSYVPGRSAPPRPGGRAFAGFHQQEFQGFQGFQDDCSFQAPEIKTGGTFHTAIMPPPTRAAKQNVRVTDGQGRQLVVPTSDSKLYCPEAAVNMPLCMSIMEELGQQQGEENGRTMLSQSGRSTAKGKRQAIPKPLLGMQRGRTQFPRLPTQRGPPSPKTFL</sequence>